<organism evidence="1">
    <name type="scientific">Amblyomma aureolatum</name>
    <dbReference type="NCBI Taxonomy" id="187763"/>
    <lineage>
        <taxon>Eukaryota</taxon>
        <taxon>Metazoa</taxon>
        <taxon>Ecdysozoa</taxon>
        <taxon>Arthropoda</taxon>
        <taxon>Chelicerata</taxon>
        <taxon>Arachnida</taxon>
        <taxon>Acari</taxon>
        <taxon>Parasitiformes</taxon>
        <taxon>Ixodida</taxon>
        <taxon>Ixodoidea</taxon>
        <taxon>Ixodidae</taxon>
        <taxon>Amblyomminae</taxon>
        <taxon>Amblyomma</taxon>
    </lineage>
</organism>
<evidence type="ECO:0000313" key="1">
    <source>
        <dbReference type="EMBL" id="JAT91472.1"/>
    </source>
</evidence>
<proteinExistence type="evidence at transcript level"/>
<name>A0A1E1WWV3_9ACAR</name>
<evidence type="ECO:0008006" key="2">
    <source>
        <dbReference type="Google" id="ProtNLM"/>
    </source>
</evidence>
<reference evidence="1" key="1">
    <citation type="journal article" date="2017" name="Front. Cell. Infect. Microbiol.">
        <title>The Distinct Transcriptional Response of the Midgut of Amblyomma sculptum and Amblyomma aureolatum Ticks to Rickettsia rickettsii Correlates to Their Differences in Susceptibility to Infection.</title>
        <authorList>
            <person name="Martins L.A."/>
            <person name="Galletti M.F.B.M."/>
            <person name="Ribeiro J.M."/>
            <person name="Fujita A."/>
            <person name="Costa F.B."/>
            <person name="Labruna M.B."/>
            <person name="Daffre S."/>
            <person name="Fogaca A.C."/>
        </authorList>
    </citation>
    <scope>NUCLEOTIDE SEQUENCE</scope>
</reference>
<dbReference type="EMBL" id="GFAC01007716">
    <property type="protein sequence ID" value="JAT91472.1"/>
    <property type="molecule type" value="mRNA"/>
</dbReference>
<sequence>KPALALYSTNKTLIKKEAIYDNTTGSGLLCEARAGVLQTRHLRAKFSPGLDTACPRCQNVEETIRHVVLECPHLSPPPPPTTQVTQAITEARDGDAAMDAADDELLAMVLGLRGDVCATNDRSAVERTKRRLEHWWRDWLA</sequence>
<dbReference type="AlphaFoldDB" id="A0A1E1WWV3"/>
<feature type="non-terminal residue" evidence="1">
    <location>
        <position position="1"/>
    </location>
</feature>
<accession>A0A1E1WWV3</accession>
<protein>
    <recommendedName>
        <fullName evidence="2">Tick transposon</fullName>
    </recommendedName>
</protein>